<dbReference type="EMBL" id="NMUH01000096">
    <property type="protein sequence ID" value="MQL71398.1"/>
    <property type="molecule type" value="Genomic_DNA"/>
</dbReference>
<keyword evidence="3" id="KW-1185">Reference proteome</keyword>
<evidence type="ECO:0000313" key="3">
    <source>
        <dbReference type="Proteomes" id="UP000652761"/>
    </source>
</evidence>
<proteinExistence type="predicted"/>
<reference evidence="2" key="1">
    <citation type="submission" date="2017-07" db="EMBL/GenBank/DDBJ databases">
        <title>Taro Niue Genome Assembly and Annotation.</title>
        <authorList>
            <person name="Atibalentja N."/>
            <person name="Keating K."/>
            <person name="Fields C.J."/>
        </authorList>
    </citation>
    <scope>NUCLEOTIDE SEQUENCE</scope>
    <source>
        <strain evidence="2">Niue_2</strain>
        <tissue evidence="2">Leaf</tissue>
    </source>
</reference>
<evidence type="ECO:0000313" key="2">
    <source>
        <dbReference type="EMBL" id="MQL71398.1"/>
    </source>
</evidence>
<dbReference type="AlphaFoldDB" id="A0A843THZ2"/>
<comment type="caution">
    <text evidence="2">The sequence shown here is derived from an EMBL/GenBank/DDBJ whole genome shotgun (WGS) entry which is preliminary data.</text>
</comment>
<name>A0A843THZ2_COLES</name>
<organism evidence="2 3">
    <name type="scientific">Colocasia esculenta</name>
    <name type="common">Wild taro</name>
    <name type="synonym">Arum esculentum</name>
    <dbReference type="NCBI Taxonomy" id="4460"/>
    <lineage>
        <taxon>Eukaryota</taxon>
        <taxon>Viridiplantae</taxon>
        <taxon>Streptophyta</taxon>
        <taxon>Embryophyta</taxon>
        <taxon>Tracheophyta</taxon>
        <taxon>Spermatophyta</taxon>
        <taxon>Magnoliopsida</taxon>
        <taxon>Liliopsida</taxon>
        <taxon>Araceae</taxon>
        <taxon>Aroideae</taxon>
        <taxon>Colocasieae</taxon>
        <taxon>Colocasia</taxon>
    </lineage>
</organism>
<protein>
    <submittedName>
        <fullName evidence="2">Uncharacterized protein</fullName>
    </submittedName>
</protein>
<accession>A0A843THZ2</accession>
<gene>
    <name evidence="2" type="ORF">Taro_003720</name>
</gene>
<sequence length="110" mass="12021">MASAPSDDVLNRFASGEEEGEGDDYHYDGDDVGEGDSNYHDVEEDMLSISRAATCRLLVHHGWSVSKLRKRKADAGREATYGICFDAPLRSAGMGDAVGYDVFCRCMSSF</sequence>
<evidence type="ECO:0000256" key="1">
    <source>
        <dbReference type="SAM" id="MobiDB-lite"/>
    </source>
</evidence>
<dbReference type="Proteomes" id="UP000652761">
    <property type="component" value="Unassembled WGS sequence"/>
</dbReference>
<feature type="region of interest" description="Disordered" evidence="1">
    <location>
        <begin position="1"/>
        <end position="39"/>
    </location>
</feature>